<dbReference type="Gene3D" id="2.30.30.190">
    <property type="entry name" value="CAP Gly-rich-like domain"/>
    <property type="match status" value="1"/>
</dbReference>
<dbReference type="AlphaFoldDB" id="A0A0J0XSU8"/>
<dbReference type="SUPFAM" id="SSF58100">
    <property type="entry name" value="Bacterial hemolysins"/>
    <property type="match status" value="1"/>
</dbReference>
<dbReference type="SMART" id="SM01052">
    <property type="entry name" value="CAP_GLY"/>
    <property type="match status" value="1"/>
</dbReference>
<dbReference type="PROSITE" id="PS50245">
    <property type="entry name" value="CAP_GLY_2"/>
    <property type="match status" value="1"/>
</dbReference>
<keyword evidence="4" id="KW-1185">Reference proteome</keyword>
<proteinExistence type="predicted"/>
<evidence type="ECO:0000256" key="1">
    <source>
        <dbReference type="SAM" id="MobiDB-lite"/>
    </source>
</evidence>
<feature type="region of interest" description="Disordered" evidence="1">
    <location>
        <begin position="894"/>
        <end position="927"/>
    </location>
</feature>
<dbReference type="Gene3D" id="1.20.5.340">
    <property type="match status" value="1"/>
</dbReference>
<feature type="compositionally biased region" description="Polar residues" evidence="1">
    <location>
        <begin position="265"/>
        <end position="277"/>
    </location>
</feature>
<dbReference type="InterPro" id="IPR036859">
    <property type="entry name" value="CAP-Gly_dom_sf"/>
</dbReference>
<dbReference type="Gene3D" id="1.10.287.1490">
    <property type="match status" value="2"/>
</dbReference>
<feature type="compositionally biased region" description="Polar residues" evidence="1">
    <location>
        <begin position="93"/>
        <end position="109"/>
    </location>
</feature>
<feature type="compositionally biased region" description="Low complexity" evidence="1">
    <location>
        <begin position="23"/>
        <end position="38"/>
    </location>
</feature>
<dbReference type="InterPro" id="IPR000938">
    <property type="entry name" value="CAP-Gly_domain"/>
</dbReference>
<dbReference type="Proteomes" id="UP000053611">
    <property type="component" value="Unassembled WGS sequence"/>
</dbReference>
<feature type="region of interest" description="Disordered" evidence="1">
    <location>
        <begin position="633"/>
        <end position="657"/>
    </location>
</feature>
<feature type="compositionally biased region" description="Polar residues" evidence="1">
    <location>
        <begin position="983"/>
        <end position="992"/>
    </location>
</feature>
<feature type="region of interest" description="Disordered" evidence="1">
    <location>
        <begin position="975"/>
        <end position="1002"/>
    </location>
</feature>
<feature type="compositionally biased region" description="Low complexity" evidence="1">
    <location>
        <begin position="113"/>
        <end position="148"/>
    </location>
</feature>
<organism evidence="3 4">
    <name type="scientific">Cutaneotrichosporon oleaginosum</name>
    <dbReference type="NCBI Taxonomy" id="879819"/>
    <lineage>
        <taxon>Eukaryota</taxon>
        <taxon>Fungi</taxon>
        <taxon>Dikarya</taxon>
        <taxon>Basidiomycota</taxon>
        <taxon>Agaricomycotina</taxon>
        <taxon>Tremellomycetes</taxon>
        <taxon>Trichosporonales</taxon>
        <taxon>Trichosporonaceae</taxon>
        <taxon>Cutaneotrichosporon</taxon>
    </lineage>
</organism>
<feature type="region of interest" description="Disordered" evidence="1">
    <location>
        <begin position="342"/>
        <end position="411"/>
    </location>
</feature>
<reference evidence="3 4" key="1">
    <citation type="submission" date="2015-03" db="EMBL/GenBank/DDBJ databases">
        <title>Genomics and transcriptomics of the oil-accumulating basidiomycete yeast T. oleaginosus allow insights into substrate utilization and the diverse evolutionary trajectories of mating systems in fungi.</title>
        <authorList>
            <consortium name="DOE Joint Genome Institute"/>
            <person name="Kourist R."/>
            <person name="Kracht O."/>
            <person name="Bracharz F."/>
            <person name="Lipzen A."/>
            <person name="Nolan M."/>
            <person name="Ohm R."/>
            <person name="Grigoriev I."/>
            <person name="Sun S."/>
            <person name="Heitman J."/>
            <person name="Bruck T."/>
            <person name="Nowrousian M."/>
        </authorList>
    </citation>
    <scope>NUCLEOTIDE SEQUENCE [LARGE SCALE GENOMIC DNA]</scope>
    <source>
        <strain evidence="3 4">IBC0246</strain>
    </source>
</reference>
<protein>
    <recommendedName>
        <fullName evidence="2">CAP-Gly domain-containing protein</fullName>
    </recommendedName>
</protein>
<dbReference type="EMBL" id="KQ087189">
    <property type="protein sequence ID" value="KLT44153.1"/>
    <property type="molecule type" value="Genomic_DNA"/>
</dbReference>
<dbReference type="PANTHER" id="PTHR32114:SF2">
    <property type="entry name" value="ABC TRANSPORTER ABCH.3"/>
    <property type="match status" value="1"/>
</dbReference>
<dbReference type="SUPFAM" id="SSF57997">
    <property type="entry name" value="Tropomyosin"/>
    <property type="match status" value="1"/>
</dbReference>
<feature type="compositionally biased region" description="Polar residues" evidence="1">
    <location>
        <begin position="909"/>
        <end position="918"/>
    </location>
</feature>
<gene>
    <name evidence="3" type="ORF">CC85DRAFT_315955</name>
</gene>
<name>A0A0J0XSU8_9TREE</name>
<feature type="region of interest" description="Disordered" evidence="1">
    <location>
        <begin position="250"/>
        <end position="323"/>
    </location>
</feature>
<dbReference type="RefSeq" id="XP_018280644.1">
    <property type="nucleotide sequence ID" value="XM_018426145.1"/>
</dbReference>
<feature type="region of interest" description="Disordered" evidence="1">
    <location>
        <begin position="1"/>
        <end position="174"/>
    </location>
</feature>
<dbReference type="PANTHER" id="PTHR32114">
    <property type="entry name" value="ABC TRANSPORTER ABCH.3"/>
    <property type="match status" value="1"/>
</dbReference>
<feature type="region of interest" description="Disordered" evidence="1">
    <location>
        <begin position="824"/>
        <end position="856"/>
    </location>
</feature>
<accession>A0A0J0XSU8</accession>
<sequence>MSRLPTLTTPARLSGSPGGGPSGIPAPSSRRPRSSIGPNNAQASLTKNDPERDQAYTDLAMRRRPPSALGRSMGPKDTDPDTPTQVRGGPAQSFLQTPSSNSGLNTSRSPGLRPRTPSSMTTPSSRANSRPSLSARSSMASSSNTPARRPSLASSTSTPSYRRPESRAGLETSKWTPAVGDRVRLPSHGYEGTLRYLGPTHIRDGIWAGVELEGGFKGKGRNDGSVDNVKYFQCEPNCGIFALAEKLAPPTAAPAPTSRPASVASHRSLTSSYSASGRATPASERVRRGATTPSFGNRSVSTRTPKKVDDDTAAPKSAHVAANITEGSRASKYLGMTAKQLDARSSGSTSTGLALSNSVTPKASKIGTTTPGRVPRPSLGGSLATPKARAARQSEMMPPPPSPHASKTADYEKEIEELRRRNADLDDQLASVPDTSDDIRKLEALQTEVENAKAEADALRIQLSASSGDAKGVKQQIEELQSASSKLKEDLASKEREVAELQKEMRISAERAAHELEAGMDARRVEMRQVEERADAAETEVAELKKLVDELTTAGNQIIELNENKQFQFEERIRELEEKLAKAAEEAAVAEAKLNAMPADAKPRTAAEIDNETLTDQIKHLQSRILHLEEQLEDTRGQAETDSDAWQAKYNKSRDAEKAVEAELQRSKAEISKLNKEATATKERIAELQGALSENQAALESARAEIETLRQEATERPGKEGEGQIAELKEQLEGADKRVTELESQVLQLESDLQAARKRSMDGDVPVGRAPRKSSSSIEEAEKSIRGYHHIITEMKEENSQLKSKQADLQDEIGMLKEEIKLLQEINDSDAPNGSGGDADEMVKLRSTLSQQSQAIKEYEREVSELESLVESKIYREDELETRVQELEAEMERLRKAKPAPAPSSTASHSRNPSEQSNGSTTVSGGSTETALRCELCEGPHDLDACPVFTGAPLEGGNTSPLNIQKGKKWCNDCGVSRERETSNGQSPSHNTAECPVAEDVF</sequence>
<feature type="compositionally biased region" description="Polar residues" evidence="1">
    <location>
        <begin position="291"/>
        <end position="303"/>
    </location>
</feature>
<dbReference type="STRING" id="879819.A0A0J0XSU8"/>
<dbReference type="OrthoDB" id="2130750at2759"/>
<feature type="domain" description="CAP-Gly" evidence="2">
    <location>
        <begin position="198"/>
        <end position="243"/>
    </location>
</feature>
<dbReference type="GeneID" id="28986748"/>
<dbReference type="Pfam" id="PF01302">
    <property type="entry name" value="CAP_GLY"/>
    <property type="match status" value="1"/>
</dbReference>
<feature type="compositionally biased region" description="Low complexity" evidence="1">
    <location>
        <begin position="345"/>
        <end position="358"/>
    </location>
</feature>
<feature type="compositionally biased region" description="Low complexity" evidence="1">
    <location>
        <begin position="250"/>
        <end position="262"/>
    </location>
</feature>
<evidence type="ECO:0000259" key="2">
    <source>
        <dbReference type="PROSITE" id="PS50245"/>
    </source>
</evidence>
<dbReference type="SUPFAM" id="SSF74924">
    <property type="entry name" value="Cap-Gly domain"/>
    <property type="match status" value="1"/>
</dbReference>
<evidence type="ECO:0000313" key="3">
    <source>
        <dbReference type="EMBL" id="KLT44153.1"/>
    </source>
</evidence>
<evidence type="ECO:0000313" key="4">
    <source>
        <dbReference type="Proteomes" id="UP000053611"/>
    </source>
</evidence>
<feature type="region of interest" description="Disordered" evidence="1">
    <location>
        <begin position="754"/>
        <end position="781"/>
    </location>
</feature>